<dbReference type="Gene3D" id="2.40.160.20">
    <property type="match status" value="1"/>
</dbReference>
<evidence type="ECO:0000256" key="1">
    <source>
        <dbReference type="HAMAP-Rule" id="MF_00775"/>
    </source>
</evidence>
<dbReference type="PANTHER" id="PTHR37315:SF1">
    <property type="entry name" value="UPF0311 PROTEIN BLR7842"/>
    <property type="match status" value="1"/>
</dbReference>
<evidence type="ECO:0000313" key="3">
    <source>
        <dbReference type="Proteomes" id="UP000466966"/>
    </source>
</evidence>
<dbReference type="HAMAP" id="MF_00775">
    <property type="entry name" value="UPF0311"/>
    <property type="match status" value="1"/>
</dbReference>
<sequence length="156" mass="17483">MQIPALELAFHVRLDFTEGPRTRFVPAHKGFTRGFVGLAGGEVSGPRLSGRVVPGSGGDWPRFWDSGLVEFDAHYMLEADDGTPIYIHNHGIAYSAPDVFQRIEAGETVPPEDNYLRITPRFEAPAGPHEWLTRTMFVGVAERRGNSTFFDYYRVI</sequence>
<protein>
    <recommendedName>
        <fullName evidence="1">UPF0311 protein GRI99_05130</fullName>
    </recommendedName>
</protein>
<accession>A0A844YW11</accession>
<dbReference type="EMBL" id="WTYV01000002">
    <property type="protein sequence ID" value="MXO71021.1"/>
    <property type="molecule type" value="Genomic_DNA"/>
</dbReference>
<gene>
    <name evidence="2" type="ORF">GRI99_05130</name>
</gene>
<dbReference type="OrthoDB" id="5294829at2"/>
<proteinExistence type="inferred from homology"/>
<dbReference type="Pfam" id="PF11578">
    <property type="entry name" value="DUF3237"/>
    <property type="match status" value="1"/>
</dbReference>
<dbReference type="Proteomes" id="UP000466966">
    <property type="component" value="Unassembled WGS sequence"/>
</dbReference>
<keyword evidence="3" id="KW-1185">Reference proteome</keyword>
<dbReference type="RefSeq" id="WP_160770978.1">
    <property type="nucleotide sequence ID" value="NZ_WTYV01000002.1"/>
</dbReference>
<organism evidence="2 3">
    <name type="scientific">Alteraurantiacibacter buctensis</name>
    <dbReference type="NCBI Taxonomy" id="1503981"/>
    <lineage>
        <taxon>Bacteria</taxon>
        <taxon>Pseudomonadati</taxon>
        <taxon>Pseudomonadota</taxon>
        <taxon>Alphaproteobacteria</taxon>
        <taxon>Sphingomonadales</taxon>
        <taxon>Erythrobacteraceae</taxon>
        <taxon>Alteraurantiacibacter</taxon>
    </lineage>
</organism>
<dbReference type="AlphaFoldDB" id="A0A844YW11"/>
<comment type="similarity">
    <text evidence="1">Belongs to the UPF0311 family.</text>
</comment>
<name>A0A844YW11_9SPHN</name>
<evidence type="ECO:0000313" key="2">
    <source>
        <dbReference type="EMBL" id="MXO71021.1"/>
    </source>
</evidence>
<comment type="caution">
    <text evidence="2">The sequence shown here is derived from an EMBL/GenBank/DDBJ whole genome shotgun (WGS) entry which is preliminary data.</text>
</comment>
<dbReference type="InterPro" id="IPR020915">
    <property type="entry name" value="UPF0311"/>
</dbReference>
<dbReference type="PANTHER" id="PTHR37315">
    <property type="entry name" value="UPF0311 PROTEIN BLR7842"/>
    <property type="match status" value="1"/>
</dbReference>
<reference evidence="2 3" key="1">
    <citation type="submission" date="2019-12" db="EMBL/GenBank/DDBJ databases">
        <title>Genomic-based taxomic classification of the family Erythrobacteraceae.</title>
        <authorList>
            <person name="Xu L."/>
        </authorList>
    </citation>
    <scope>NUCLEOTIDE SEQUENCE [LARGE SCALE GENOMIC DNA]</scope>
    <source>
        <strain evidence="2 3">M0322</strain>
    </source>
</reference>